<evidence type="ECO:0000256" key="3">
    <source>
        <dbReference type="SAM" id="Phobius"/>
    </source>
</evidence>
<dbReference type="RefSeq" id="WP_060669867.1">
    <property type="nucleotide sequence ID" value="NZ_JBCNGU010000027.1"/>
</dbReference>
<keyword evidence="3" id="KW-0812">Transmembrane</keyword>
<dbReference type="EMBL" id="LIXZ01000001">
    <property type="protein sequence ID" value="KPL61209.1"/>
    <property type="molecule type" value="Genomic_DNA"/>
</dbReference>
<keyword evidence="1" id="KW-0749">Sporulation</keyword>
<dbReference type="NCBIfam" id="TIGR02854">
    <property type="entry name" value="spore_II_GA"/>
    <property type="match status" value="1"/>
</dbReference>
<evidence type="ECO:0000256" key="2">
    <source>
        <dbReference type="PIRSR" id="PIRSR018571-1"/>
    </source>
</evidence>
<dbReference type="OrthoDB" id="2690199at2"/>
<dbReference type="eggNOG" id="ENOG50301AF">
    <property type="taxonomic scope" value="Bacteria"/>
</dbReference>
<dbReference type="GO" id="GO:0030436">
    <property type="term" value="P:asexual sporulation"/>
    <property type="evidence" value="ECO:0007669"/>
    <property type="project" value="InterPro"/>
</dbReference>
<feature type="transmembrane region" description="Helical" evidence="3">
    <location>
        <begin position="88"/>
        <end position="110"/>
    </location>
</feature>
<feature type="transmembrane region" description="Helical" evidence="3">
    <location>
        <begin position="6"/>
        <end position="27"/>
    </location>
</feature>
<sequence>MTLYLDVIWLLNLLVDFFLLWLTGIILKRQYALWRIGIGSLIGSVIILLAFSPIAHFAGNPLVKLLFSVVMVYSAFGYRRLRYYISNLLMFYFVTFFTGGILIGTHYFISFDPSRESSMLLASIRGFGDPISWVFVMLALPLAWYFSKGRVDSIEHVKLQYDQLLKVRIQIDDFHCTVSGLVDSGNQLQDPISKNPVMILSIAGIEGEIPDEMKALCHDVDEIFSGERQIDTRWSDRMRIVPAQSVGRSSQLLAAIKPDSLVLSDHEAEWTIPNGLVAFREEPLSADGNFGAIIHPKMASRKPVLNVS</sequence>
<organism evidence="4 5">
    <name type="scientific">Rossellomorea vietnamensis</name>
    <dbReference type="NCBI Taxonomy" id="218284"/>
    <lineage>
        <taxon>Bacteria</taxon>
        <taxon>Bacillati</taxon>
        <taxon>Bacillota</taxon>
        <taxon>Bacilli</taxon>
        <taxon>Bacillales</taxon>
        <taxon>Bacillaceae</taxon>
        <taxon>Rossellomorea</taxon>
    </lineage>
</organism>
<dbReference type="AlphaFoldDB" id="A0A0P6W875"/>
<keyword evidence="1" id="KW-0378">Hydrolase</keyword>
<keyword evidence="1" id="KW-1003">Cell membrane</keyword>
<keyword evidence="1 3" id="KW-0472">Membrane</keyword>
<feature type="transmembrane region" description="Helical" evidence="3">
    <location>
        <begin position="57"/>
        <end position="76"/>
    </location>
</feature>
<gene>
    <name evidence="4" type="ORF">AM506_00820</name>
</gene>
<dbReference type="PIRSF" id="PIRSF018571">
    <property type="entry name" value="SpoIIGA"/>
    <property type="match status" value="1"/>
</dbReference>
<keyword evidence="1" id="KW-0645">Protease</keyword>
<dbReference type="GO" id="GO:0004190">
    <property type="term" value="F:aspartic-type endopeptidase activity"/>
    <property type="evidence" value="ECO:0007669"/>
    <property type="project" value="UniProtKB-KW"/>
</dbReference>
<comment type="similarity">
    <text evidence="1">Belongs to the peptidase U4 family.</text>
</comment>
<keyword evidence="3" id="KW-1133">Transmembrane helix</keyword>
<dbReference type="EC" id="3.4.23.-" evidence="1"/>
<dbReference type="GO" id="GO:0030435">
    <property type="term" value="P:sporulation resulting in formation of a cellular spore"/>
    <property type="evidence" value="ECO:0007669"/>
    <property type="project" value="UniProtKB-KW"/>
</dbReference>
<evidence type="ECO:0000313" key="4">
    <source>
        <dbReference type="EMBL" id="KPL61209.1"/>
    </source>
</evidence>
<dbReference type="InterPro" id="IPR005081">
    <property type="entry name" value="SpoIIGA"/>
</dbReference>
<protein>
    <recommendedName>
        <fullName evidence="1">Sporulation sigma-E factor-processing peptidase</fullName>
        <ecNumber evidence="1">3.4.23.-</ecNumber>
    </recommendedName>
    <alternativeName>
        <fullName evidence="1">Membrane-associated aspartic protease</fullName>
    </alternativeName>
    <alternativeName>
        <fullName evidence="1">Stage II sporulation protein GA</fullName>
    </alternativeName>
</protein>
<comment type="subcellular location">
    <subcellularLocation>
        <location evidence="1">Cell membrane</location>
    </subcellularLocation>
</comment>
<feature type="active site" evidence="2">
    <location>
        <position position="183"/>
    </location>
</feature>
<comment type="subunit">
    <text evidence="1">Self-associates. Interacts with SigE. Interacts with SpoIIR.</text>
</comment>
<accession>A0A0P6W875</accession>
<dbReference type="PATRIC" id="fig|218284.4.peg.169"/>
<keyword evidence="1" id="KW-0064">Aspartyl protease</keyword>
<reference evidence="4 5" key="1">
    <citation type="submission" date="2015-08" db="EMBL/GenBank/DDBJ databases">
        <title>Draft Genome Sequence of Bacillus vietnamensis UCD-SED5.</title>
        <authorList>
            <person name="Lee R.D."/>
            <person name="Jospin G."/>
            <person name="Lang J.M."/>
            <person name="Coil D.A."/>
            <person name="Eisen J.A."/>
        </authorList>
    </citation>
    <scope>NUCLEOTIDE SEQUENCE [LARGE SCALE GENOMIC DNA]</scope>
    <source>
        <strain evidence="4 5">UCD-SED5</strain>
    </source>
</reference>
<comment type="caution">
    <text evidence="4">The sequence shown here is derived from an EMBL/GenBank/DDBJ whole genome shotgun (WGS) entry which is preliminary data.</text>
</comment>
<name>A0A0P6W875_9BACI</name>
<dbReference type="GO" id="GO:0005886">
    <property type="term" value="C:plasma membrane"/>
    <property type="evidence" value="ECO:0007669"/>
    <property type="project" value="UniProtKB-SubCell"/>
</dbReference>
<evidence type="ECO:0000256" key="1">
    <source>
        <dbReference type="PIRNR" id="PIRNR018571"/>
    </source>
</evidence>
<dbReference type="GO" id="GO:0006508">
    <property type="term" value="P:proteolysis"/>
    <property type="evidence" value="ECO:0007669"/>
    <property type="project" value="UniProtKB-KW"/>
</dbReference>
<dbReference type="Proteomes" id="UP000050398">
    <property type="component" value="Unassembled WGS sequence"/>
</dbReference>
<comment type="function">
    <text evidence="1">Probable aspartic protease that is responsible for the proteolytic cleavage of the RNA polymerase sigma E factor (SigE/spoIIGB) to yield the active peptide in the mother cell during sporulation. Responds to a signal from the forespore that is triggered by the extracellular signal protein SpoIIR.</text>
</comment>
<feature type="transmembrane region" description="Helical" evidence="3">
    <location>
        <begin position="32"/>
        <end position="51"/>
    </location>
</feature>
<proteinExistence type="inferred from homology"/>
<dbReference type="Pfam" id="PF03419">
    <property type="entry name" value="Peptidase_U4"/>
    <property type="match status" value="1"/>
</dbReference>
<feature type="transmembrane region" description="Helical" evidence="3">
    <location>
        <begin position="130"/>
        <end position="147"/>
    </location>
</feature>
<evidence type="ECO:0000313" key="5">
    <source>
        <dbReference type="Proteomes" id="UP000050398"/>
    </source>
</evidence>